<dbReference type="EMBL" id="KZ678130">
    <property type="protein sequence ID" value="PSN72560.1"/>
    <property type="molecule type" value="Genomic_DNA"/>
</dbReference>
<keyword evidence="2" id="KW-1185">Reference proteome</keyword>
<evidence type="ECO:0000313" key="2">
    <source>
        <dbReference type="Proteomes" id="UP000240883"/>
    </source>
</evidence>
<proteinExistence type="predicted"/>
<sequence>MLSTDREMQGLAGFSSALAKRSRCLETAAEPGTLPLSLAVGALGALPCDSDTTRPHIRFMKQQRGGHSATQARECAKQETPRRLGAAVRGRMAWLADPISSSGDCLLVGLPTFYRRLVTLSSHLILSFSCAPLKLAFILSVPVHSFFVTLLHC</sequence>
<protein>
    <submittedName>
        <fullName evidence="1">Uncharacterized protein</fullName>
    </submittedName>
</protein>
<evidence type="ECO:0000313" key="1">
    <source>
        <dbReference type="EMBL" id="PSN72560.1"/>
    </source>
</evidence>
<gene>
    <name evidence="1" type="ORF">BS50DRAFT_254408</name>
</gene>
<dbReference type="AlphaFoldDB" id="A0A2T2P4E6"/>
<accession>A0A2T2P4E6</accession>
<name>A0A2T2P4E6_CORCC</name>
<reference evidence="1 2" key="1">
    <citation type="journal article" date="2018" name="Front. Microbiol.">
        <title>Genome-Wide Analysis of Corynespora cassiicola Leaf Fall Disease Putative Effectors.</title>
        <authorList>
            <person name="Lopez D."/>
            <person name="Ribeiro S."/>
            <person name="Label P."/>
            <person name="Fumanal B."/>
            <person name="Venisse J.S."/>
            <person name="Kohler A."/>
            <person name="de Oliveira R.R."/>
            <person name="Labutti K."/>
            <person name="Lipzen A."/>
            <person name="Lail K."/>
            <person name="Bauer D."/>
            <person name="Ohm R.A."/>
            <person name="Barry K.W."/>
            <person name="Spatafora J."/>
            <person name="Grigoriev I.V."/>
            <person name="Martin F.M."/>
            <person name="Pujade-Renaud V."/>
        </authorList>
    </citation>
    <scope>NUCLEOTIDE SEQUENCE [LARGE SCALE GENOMIC DNA]</scope>
    <source>
        <strain evidence="1 2">Philippines</strain>
    </source>
</reference>
<dbReference type="Proteomes" id="UP000240883">
    <property type="component" value="Unassembled WGS sequence"/>
</dbReference>
<organism evidence="1 2">
    <name type="scientific">Corynespora cassiicola Philippines</name>
    <dbReference type="NCBI Taxonomy" id="1448308"/>
    <lineage>
        <taxon>Eukaryota</taxon>
        <taxon>Fungi</taxon>
        <taxon>Dikarya</taxon>
        <taxon>Ascomycota</taxon>
        <taxon>Pezizomycotina</taxon>
        <taxon>Dothideomycetes</taxon>
        <taxon>Pleosporomycetidae</taxon>
        <taxon>Pleosporales</taxon>
        <taxon>Corynesporascaceae</taxon>
        <taxon>Corynespora</taxon>
    </lineage>
</organism>